<dbReference type="Gene3D" id="3.40.190.10">
    <property type="entry name" value="Periplasmic binding protein-like II"/>
    <property type="match status" value="2"/>
</dbReference>
<dbReference type="OrthoDB" id="368476at2"/>
<evidence type="ECO:0008006" key="3">
    <source>
        <dbReference type="Google" id="ProtNLM"/>
    </source>
</evidence>
<evidence type="ECO:0000313" key="2">
    <source>
        <dbReference type="Proteomes" id="UP000238605"/>
    </source>
</evidence>
<sequence length="290" mass="31169">MLNAPHRRFWLQSLCAALALQAWPSLTRAQGSPLRIGLAPYLPAPRLMLQFRPLREHLETHLARPVQFYTARDFRALAEDTRGHAFDAVMLPAHLAALALSDWGYQPLSGTLAATQVLILVRKDGPVHTAADLRGRSIGTLDALSLVASVALRWLGEQGLELGTGPQAVRVSVQPTISSALHALARDEVAAVAAGEAQLRGLSADTPIDHRRLVELRNIPGPVFVAAPTLPLADRRALSSALLAFQPDTNAPSTAANTRHHTLDPAALADLQAYVQVARRLMNEGARPGS</sequence>
<accession>A0A2S5SW15</accession>
<reference evidence="1 2" key="1">
    <citation type="submission" date="2018-02" db="EMBL/GenBank/DDBJ databases">
        <title>Reclassifiation of [Polyangium] brachysporum DSM 7029 as Guopingzhaonella breviflexa gen. nov., sp. nov., a member of the family Comamonadaceae.</title>
        <authorList>
            <person name="Tang B."/>
        </authorList>
    </citation>
    <scope>NUCLEOTIDE SEQUENCE [LARGE SCALE GENOMIC DNA]</scope>
    <source>
        <strain evidence="1 2">BCRC 80649</strain>
    </source>
</reference>
<dbReference type="RefSeq" id="WP_104301743.1">
    <property type="nucleotide sequence ID" value="NZ_PSNX01000004.1"/>
</dbReference>
<dbReference type="Proteomes" id="UP000238605">
    <property type="component" value="Unassembled WGS sequence"/>
</dbReference>
<dbReference type="EMBL" id="PSNX01000004">
    <property type="protein sequence ID" value="PPE66916.1"/>
    <property type="molecule type" value="Genomic_DNA"/>
</dbReference>
<name>A0A2S5SW15_9BURK</name>
<dbReference type="AlphaFoldDB" id="A0A2S5SW15"/>
<proteinExistence type="predicted"/>
<dbReference type="SUPFAM" id="SSF53850">
    <property type="entry name" value="Periplasmic binding protein-like II"/>
    <property type="match status" value="1"/>
</dbReference>
<dbReference type="Pfam" id="PF12974">
    <property type="entry name" value="Phosphonate-bd"/>
    <property type="match status" value="1"/>
</dbReference>
<comment type="caution">
    <text evidence="1">The sequence shown here is derived from an EMBL/GenBank/DDBJ whole genome shotgun (WGS) entry which is preliminary data.</text>
</comment>
<gene>
    <name evidence="1" type="ORF">C1704_05495</name>
</gene>
<evidence type="ECO:0000313" key="1">
    <source>
        <dbReference type="EMBL" id="PPE66916.1"/>
    </source>
</evidence>
<protein>
    <recommendedName>
        <fullName evidence="3">Phosphate ABC transporter substrate-binding protein</fullName>
    </recommendedName>
</protein>
<organism evidence="1 2">
    <name type="scientific">Caldimonas caldifontis</name>
    <dbReference type="NCBI Taxonomy" id="1452508"/>
    <lineage>
        <taxon>Bacteria</taxon>
        <taxon>Pseudomonadati</taxon>
        <taxon>Pseudomonadota</taxon>
        <taxon>Betaproteobacteria</taxon>
        <taxon>Burkholderiales</taxon>
        <taxon>Sphaerotilaceae</taxon>
        <taxon>Caldimonas</taxon>
    </lineage>
</organism>
<keyword evidence="2" id="KW-1185">Reference proteome</keyword>